<dbReference type="GO" id="GO:0016787">
    <property type="term" value="F:hydrolase activity"/>
    <property type="evidence" value="ECO:0007669"/>
    <property type="project" value="UniProtKB-KW"/>
</dbReference>
<feature type="domain" description="Endoribonuclease YicC-like N-terminal" evidence="6">
    <location>
        <begin position="2"/>
        <end position="155"/>
    </location>
</feature>
<evidence type="ECO:0000256" key="5">
    <source>
        <dbReference type="ARBA" id="ARBA00035648"/>
    </source>
</evidence>
<dbReference type="STRING" id="177437.HRM2_18440"/>
<evidence type="ECO:0000259" key="7">
    <source>
        <dbReference type="Pfam" id="PF08340"/>
    </source>
</evidence>
<dbReference type="InterPro" id="IPR005229">
    <property type="entry name" value="YicC/YloC-like"/>
</dbReference>
<comment type="cofactor">
    <cofactor evidence="1">
        <name>a divalent metal cation</name>
        <dbReference type="ChEBI" id="CHEBI:60240"/>
    </cofactor>
</comment>
<accession>C0QBT4</accession>
<dbReference type="RefSeq" id="WP_015903732.1">
    <property type="nucleotide sequence ID" value="NC_012108.1"/>
</dbReference>
<dbReference type="eggNOG" id="COG1561">
    <property type="taxonomic scope" value="Bacteria"/>
</dbReference>
<dbReference type="PANTHER" id="PTHR30636:SF3">
    <property type="entry name" value="UPF0701 PROTEIN YICC"/>
    <property type="match status" value="1"/>
</dbReference>
<reference evidence="8 9" key="1">
    <citation type="journal article" date="2009" name="Environ. Microbiol.">
        <title>Genome sequence of Desulfobacterium autotrophicum HRM2, a marine sulfate reducer oxidizing organic carbon completely to carbon dioxide.</title>
        <authorList>
            <person name="Strittmatter A.W."/>
            <person name="Liesegang H."/>
            <person name="Rabus R."/>
            <person name="Decker I."/>
            <person name="Amann J."/>
            <person name="Andres S."/>
            <person name="Henne A."/>
            <person name="Fricke W.F."/>
            <person name="Martinez-Arias R."/>
            <person name="Bartels D."/>
            <person name="Goesmann A."/>
            <person name="Krause L."/>
            <person name="Puehler A."/>
            <person name="Klenk H.P."/>
            <person name="Richter M."/>
            <person name="Schuler M."/>
            <person name="Gloeckner F.O."/>
            <person name="Meyerdierks A."/>
            <person name="Gottschalk G."/>
            <person name="Amann R."/>
        </authorList>
    </citation>
    <scope>NUCLEOTIDE SEQUENCE [LARGE SCALE GENOMIC DNA]</scope>
    <source>
        <strain evidence="9">ATCC 43914 / DSM 3382 / HRM2</strain>
    </source>
</reference>
<dbReference type="HOGENOM" id="CLU_076609_1_0_7"/>
<keyword evidence="2" id="KW-0540">Nuclease</keyword>
<dbReference type="Pfam" id="PF08340">
    <property type="entry name" value="YicC-like_C"/>
    <property type="match status" value="1"/>
</dbReference>
<dbReference type="Pfam" id="PF03755">
    <property type="entry name" value="YicC-like_N"/>
    <property type="match status" value="1"/>
</dbReference>
<gene>
    <name evidence="8" type="ordered locus">HRM2_18440</name>
</gene>
<dbReference type="EMBL" id="CP001087">
    <property type="protein sequence ID" value="ACN14946.1"/>
    <property type="molecule type" value="Genomic_DNA"/>
</dbReference>
<comment type="similarity">
    <text evidence="5">Belongs to the YicC/YloC family.</text>
</comment>
<name>C0QBT4_DESAH</name>
<dbReference type="Proteomes" id="UP000000442">
    <property type="component" value="Chromosome"/>
</dbReference>
<evidence type="ECO:0000256" key="2">
    <source>
        <dbReference type="ARBA" id="ARBA00022722"/>
    </source>
</evidence>
<sequence length="293" mass="33395">MINSMTAYSEAAFTENDIRAEVEIRSYNSKNLDIALYLPPFCRRFEDGVKKMVAERLSRGRVEIRISVKDESQASTGFVVDEQRALAYFKALSLLKNCLALDADLTLDQVIAGRDMILDEEREPDFDLVWQVVSSTMIKALSQLETMRAVEGENLLTDLEARMAFIETELATIEANALEIPEIYRERLLEKLSRLTAGVENLDPVRLSQEVAILADKSDISEEIVRAYSHIKQFREILASNEPAGRKLNFLIQEFNREFNTMGSKSSQAQLSHRVVNLKSELEKIREQVQNIE</sequence>
<dbReference type="AlphaFoldDB" id="C0QBT4"/>
<evidence type="ECO:0000256" key="1">
    <source>
        <dbReference type="ARBA" id="ARBA00001968"/>
    </source>
</evidence>
<keyword evidence="4" id="KW-0378">Hydrolase</keyword>
<organism evidence="8 9">
    <name type="scientific">Desulforapulum autotrophicum (strain ATCC 43914 / DSM 3382 / VKM B-1955 / HRM2)</name>
    <name type="common">Desulfobacterium autotrophicum</name>
    <dbReference type="NCBI Taxonomy" id="177437"/>
    <lineage>
        <taxon>Bacteria</taxon>
        <taxon>Pseudomonadati</taxon>
        <taxon>Thermodesulfobacteriota</taxon>
        <taxon>Desulfobacteria</taxon>
        <taxon>Desulfobacterales</taxon>
        <taxon>Desulfobacteraceae</taxon>
        <taxon>Desulforapulum</taxon>
    </lineage>
</organism>
<feature type="domain" description="Endoribonuclease YicC-like C-terminal" evidence="7">
    <location>
        <begin position="174"/>
        <end position="293"/>
    </location>
</feature>
<evidence type="ECO:0000256" key="3">
    <source>
        <dbReference type="ARBA" id="ARBA00022759"/>
    </source>
</evidence>
<dbReference type="InterPro" id="IPR013551">
    <property type="entry name" value="YicC-like_C"/>
</dbReference>
<keyword evidence="9" id="KW-1185">Reference proteome</keyword>
<evidence type="ECO:0000259" key="6">
    <source>
        <dbReference type="Pfam" id="PF03755"/>
    </source>
</evidence>
<dbReference type="GO" id="GO:0004521">
    <property type="term" value="F:RNA endonuclease activity"/>
    <property type="evidence" value="ECO:0007669"/>
    <property type="project" value="InterPro"/>
</dbReference>
<evidence type="ECO:0000256" key="4">
    <source>
        <dbReference type="ARBA" id="ARBA00022801"/>
    </source>
</evidence>
<keyword evidence="3" id="KW-0255">Endonuclease</keyword>
<dbReference type="KEGG" id="dat:HRM2_18440"/>
<evidence type="ECO:0000313" key="9">
    <source>
        <dbReference type="Proteomes" id="UP000000442"/>
    </source>
</evidence>
<dbReference type="NCBIfam" id="TIGR00255">
    <property type="entry name" value="YicC/YloC family endoribonuclease"/>
    <property type="match status" value="1"/>
</dbReference>
<evidence type="ECO:0000313" key="8">
    <source>
        <dbReference type="EMBL" id="ACN14946.1"/>
    </source>
</evidence>
<dbReference type="PANTHER" id="PTHR30636">
    <property type="entry name" value="UPF0701 PROTEIN YICC"/>
    <property type="match status" value="1"/>
</dbReference>
<evidence type="ECO:0008006" key="10">
    <source>
        <dbReference type="Google" id="ProtNLM"/>
    </source>
</evidence>
<dbReference type="InterPro" id="IPR013527">
    <property type="entry name" value="YicC-like_N"/>
</dbReference>
<protein>
    <recommendedName>
        <fullName evidence="10">YicC family protein</fullName>
    </recommendedName>
</protein>
<proteinExistence type="inferred from homology"/>
<dbReference type="OrthoDB" id="9771229at2"/>